<feature type="compositionally biased region" description="Basic and acidic residues" evidence="1">
    <location>
        <begin position="86"/>
        <end position="101"/>
    </location>
</feature>
<dbReference type="EMBL" id="CACRXK020012483">
    <property type="protein sequence ID" value="CAB4023403.1"/>
    <property type="molecule type" value="Genomic_DNA"/>
</dbReference>
<feature type="region of interest" description="Disordered" evidence="1">
    <location>
        <begin position="223"/>
        <end position="253"/>
    </location>
</feature>
<protein>
    <submittedName>
        <fullName evidence="2">Uncharacterized protein</fullName>
    </submittedName>
</protein>
<comment type="caution">
    <text evidence="2">The sequence shown here is derived from an EMBL/GenBank/DDBJ whole genome shotgun (WGS) entry which is preliminary data.</text>
</comment>
<sequence length="253" mass="28432">MNVLVLDVLHAKSTKPFGRVEIHDIVEINGANPIERWYPVTSRSVQPVIFADLHVVLKYGKSVDVTELPTIVPVIDSGFRHPIGNHPEKQEPEDIKDKTNESGDMQRNGDVNDDDVIISLIKRGETLRNSIIESTAGLEVKEENSDLMEQEEERSVTGSLFKGILEFHEEGDTTLAKPDISFAACEDDIELLCESRSSIGSESDDPIHDETLLQDLFYANKESSTFNESRQSVHVEIKENEPFNDKDENNTLE</sequence>
<proteinExistence type="predicted"/>
<evidence type="ECO:0000256" key="1">
    <source>
        <dbReference type="SAM" id="MobiDB-lite"/>
    </source>
</evidence>
<feature type="compositionally biased region" description="Basic and acidic residues" evidence="1">
    <location>
        <begin position="231"/>
        <end position="253"/>
    </location>
</feature>
<keyword evidence="3" id="KW-1185">Reference proteome</keyword>
<evidence type="ECO:0000313" key="2">
    <source>
        <dbReference type="EMBL" id="CAB4023403.1"/>
    </source>
</evidence>
<reference evidence="2" key="1">
    <citation type="submission" date="2020-04" db="EMBL/GenBank/DDBJ databases">
        <authorList>
            <person name="Alioto T."/>
            <person name="Alioto T."/>
            <person name="Gomez Garrido J."/>
        </authorList>
    </citation>
    <scope>NUCLEOTIDE SEQUENCE</scope>
    <source>
        <strain evidence="2">A484AB</strain>
    </source>
</reference>
<gene>
    <name evidence="2" type="ORF">PACLA_8A007163</name>
</gene>
<name>A0A6S7J092_PARCT</name>
<feature type="region of interest" description="Disordered" evidence="1">
    <location>
        <begin position="79"/>
        <end position="110"/>
    </location>
</feature>
<organism evidence="2 3">
    <name type="scientific">Paramuricea clavata</name>
    <name type="common">Red gorgonian</name>
    <name type="synonym">Violescent sea-whip</name>
    <dbReference type="NCBI Taxonomy" id="317549"/>
    <lineage>
        <taxon>Eukaryota</taxon>
        <taxon>Metazoa</taxon>
        <taxon>Cnidaria</taxon>
        <taxon>Anthozoa</taxon>
        <taxon>Octocorallia</taxon>
        <taxon>Malacalcyonacea</taxon>
        <taxon>Plexauridae</taxon>
        <taxon>Paramuricea</taxon>
    </lineage>
</organism>
<feature type="non-terminal residue" evidence="2">
    <location>
        <position position="1"/>
    </location>
</feature>
<evidence type="ECO:0000313" key="3">
    <source>
        <dbReference type="Proteomes" id="UP001152795"/>
    </source>
</evidence>
<dbReference type="AlphaFoldDB" id="A0A6S7J092"/>
<dbReference type="Proteomes" id="UP001152795">
    <property type="component" value="Unassembled WGS sequence"/>
</dbReference>
<accession>A0A6S7J092</accession>